<feature type="region of interest" description="Disordered" evidence="1">
    <location>
        <begin position="75"/>
        <end position="106"/>
    </location>
</feature>
<feature type="compositionally biased region" description="Gly residues" evidence="1">
    <location>
        <begin position="75"/>
        <end position="86"/>
    </location>
</feature>
<gene>
    <name evidence="2" type="ORF">RCC75_16890</name>
</gene>
<dbReference type="RefSeq" id="WP_308135976.1">
    <property type="nucleotide sequence ID" value="NZ_JAVFKN010000027.1"/>
</dbReference>
<feature type="region of interest" description="Disordered" evidence="1">
    <location>
        <begin position="163"/>
        <end position="186"/>
    </location>
</feature>
<protein>
    <submittedName>
        <fullName evidence="2">Uncharacterized protein</fullName>
    </submittedName>
</protein>
<feature type="region of interest" description="Disordered" evidence="1">
    <location>
        <begin position="1"/>
        <end position="43"/>
    </location>
</feature>
<keyword evidence="3" id="KW-1185">Reference proteome</keyword>
<organism evidence="2 3">
    <name type="scientific">Thiothrix subterranea</name>
    <dbReference type="NCBI Taxonomy" id="2735563"/>
    <lineage>
        <taxon>Bacteria</taxon>
        <taxon>Pseudomonadati</taxon>
        <taxon>Pseudomonadota</taxon>
        <taxon>Gammaproteobacteria</taxon>
        <taxon>Thiotrichales</taxon>
        <taxon>Thiotrichaceae</taxon>
        <taxon>Thiothrix</taxon>
    </lineage>
</organism>
<proteinExistence type="predicted"/>
<evidence type="ECO:0000256" key="1">
    <source>
        <dbReference type="SAM" id="MobiDB-lite"/>
    </source>
</evidence>
<evidence type="ECO:0000313" key="3">
    <source>
        <dbReference type="Proteomes" id="UP001223336"/>
    </source>
</evidence>
<dbReference type="EMBL" id="JAVFKN010000027">
    <property type="protein sequence ID" value="MDQ5770216.1"/>
    <property type="molecule type" value="Genomic_DNA"/>
</dbReference>
<name>A0ABU0YBQ8_9GAMM</name>
<reference evidence="2 3" key="1">
    <citation type="submission" date="2023-08" db="EMBL/GenBank/DDBJ databases">
        <title>New molecular markers tilS and rpoB for phylogenetic and monitoring studies of the genus Thiothrix biodiversity.</title>
        <authorList>
            <person name="Ravin N.V."/>
            <person name="Smolyakov D."/>
            <person name="Markov N.D."/>
            <person name="Beletsky A.V."/>
            <person name="Mardanov A.V."/>
            <person name="Rudenko T.S."/>
            <person name="Grabovich M.Y."/>
        </authorList>
    </citation>
    <scope>NUCLEOTIDE SEQUENCE [LARGE SCALE GENOMIC DNA]</scope>
    <source>
        <strain evidence="2 3">H33</strain>
    </source>
</reference>
<feature type="compositionally biased region" description="Polar residues" evidence="1">
    <location>
        <begin position="9"/>
        <end position="25"/>
    </location>
</feature>
<dbReference type="Proteomes" id="UP001223336">
    <property type="component" value="Unassembled WGS sequence"/>
</dbReference>
<sequence>MTIGLLSSLFGSNKSAPQPTSNCGCSENSGSKNESSRSKSFGGGLLDSKSGLLGAKSNLISGLLGGIGGGSSGGSHGSYGNQGGSSSGSHGSYGNQGGSFSGSYGGAGSSSSNGLGSAVGGLASGVHQFAEKAISATGLGSAFAPIDDAVIHPLLWDPISKATGVDVSKHPEGVKDVSNPLGAKRK</sequence>
<comment type="caution">
    <text evidence="2">The sequence shown here is derived from an EMBL/GenBank/DDBJ whole genome shotgun (WGS) entry which is preliminary data.</text>
</comment>
<accession>A0ABU0YBQ8</accession>
<evidence type="ECO:0000313" key="2">
    <source>
        <dbReference type="EMBL" id="MDQ5770216.1"/>
    </source>
</evidence>
<feature type="compositionally biased region" description="Gly residues" evidence="1">
    <location>
        <begin position="94"/>
        <end position="106"/>
    </location>
</feature>